<keyword evidence="4" id="KW-0732">Signal</keyword>
<dbReference type="RefSeq" id="WP_179906692.1">
    <property type="nucleotide sequence ID" value="NZ_JACBXS010000027.1"/>
</dbReference>
<evidence type="ECO:0000256" key="4">
    <source>
        <dbReference type="ARBA" id="ARBA00022729"/>
    </source>
</evidence>
<dbReference type="InterPro" id="IPR039424">
    <property type="entry name" value="SBP_5"/>
</dbReference>
<dbReference type="EMBL" id="JACBXS010000027">
    <property type="protein sequence ID" value="NYS25893.1"/>
    <property type="molecule type" value="Genomic_DNA"/>
</dbReference>
<sequence length="525" mass="58496">MTKTRPSAPFSNVTRRQLMAGAAALSVGAMIPVAAWADGSRLNVRAYLEPDDYDPLDASGFLEELLYGCIYRKLIQYVPGEEWDWQLDLAESIEQTSPTTIEFRLKEGQMWSDGYGEITAEDVKFSMDRHMVEENNSRIKPDLGSFTHVEVTGTYSGIIHLDRPFAPLWTIALPYLAGTVICKEAVEAAGGKITTAVPPAVSGPYRVVEHRLGERWVLERNPEFSGTPADFERVDLIVVVDDSAAEIAKDAGDVDFTSIGAGSVQRLRDNPPAGSRMTVHPALFYHWVGLNVQHPKFEDERVRQAIMHAIDVPSIMQAAFFDVAEPSTGIIAPGLIGHRPETLIPPQADFARARELLDEAGIDRLEINIDVLNNVTHTTAAQVMQAMMAQAGIDLNISVHESGSFWSLGVAADGDRWQDLELTIKRFSMTPDPYYATAWFVSDQIGDWNWEQFSSEEFDRLHDEALSETDPDLRDEMYRRMQDLMEESGGYRFLTHGVTANLFADSIAPATRPDGLPLVQFFRRA</sequence>
<dbReference type="GO" id="GO:0015833">
    <property type="term" value="P:peptide transport"/>
    <property type="evidence" value="ECO:0007669"/>
    <property type="project" value="TreeGrafter"/>
</dbReference>
<dbReference type="PANTHER" id="PTHR30290">
    <property type="entry name" value="PERIPLASMIC BINDING COMPONENT OF ABC TRANSPORTER"/>
    <property type="match status" value="1"/>
</dbReference>
<keyword evidence="3" id="KW-0813">Transport</keyword>
<proteinExistence type="inferred from homology"/>
<dbReference type="InterPro" id="IPR000914">
    <property type="entry name" value="SBP_5_dom"/>
</dbReference>
<keyword evidence="7" id="KW-1185">Reference proteome</keyword>
<dbReference type="GO" id="GO:0030288">
    <property type="term" value="C:outer membrane-bounded periplasmic space"/>
    <property type="evidence" value="ECO:0007669"/>
    <property type="project" value="UniProtKB-ARBA"/>
</dbReference>
<feature type="domain" description="Solute-binding protein family 5" evidence="5">
    <location>
        <begin position="87"/>
        <end position="442"/>
    </location>
</feature>
<dbReference type="Proteomes" id="UP000529417">
    <property type="component" value="Unassembled WGS sequence"/>
</dbReference>
<accession>A0A7Z0I0Z4</accession>
<comment type="caution">
    <text evidence="6">The sequence shown here is derived from an EMBL/GenBank/DDBJ whole genome shotgun (WGS) entry which is preliminary data.</text>
</comment>
<dbReference type="PIRSF" id="PIRSF002741">
    <property type="entry name" value="MppA"/>
    <property type="match status" value="1"/>
</dbReference>
<dbReference type="Pfam" id="PF00496">
    <property type="entry name" value="SBP_bac_5"/>
    <property type="match status" value="1"/>
</dbReference>
<dbReference type="InterPro" id="IPR030678">
    <property type="entry name" value="Peptide/Ni-bd"/>
</dbReference>
<dbReference type="GO" id="GO:1904680">
    <property type="term" value="F:peptide transmembrane transporter activity"/>
    <property type="evidence" value="ECO:0007669"/>
    <property type="project" value="TreeGrafter"/>
</dbReference>
<dbReference type="Gene3D" id="3.10.105.10">
    <property type="entry name" value="Dipeptide-binding Protein, Domain 3"/>
    <property type="match status" value="1"/>
</dbReference>
<evidence type="ECO:0000256" key="1">
    <source>
        <dbReference type="ARBA" id="ARBA00004418"/>
    </source>
</evidence>
<comment type="subcellular location">
    <subcellularLocation>
        <location evidence="1">Periplasm</location>
    </subcellularLocation>
</comment>
<evidence type="ECO:0000259" key="5">
    <source>
        <dbReference type="Pfam" id="PF00496"/>
    </source>
</evidence>
<evidence type="ECO:0000256" key="3">
    <source>
        <dbReference type="ARBA" id="ARBA00022448"/>
    </source>
</evidence>
<evidence type="ECO:0000313" key="6">
    <source>
        <dbReference type="EMBL" id="NYS25893.1"/>
    </source>
</evidence>
<reference evidence="6 7" key="1">
    <citation type="journal article" date="2000" name="Arch. Microbiol.">
        <title>Rhodobaca bogoriensis gen. nov. and sp. nov., an alkaliphilic purple nonsulfur bacterium from African Rift Valley soda lakes.</title>
        <authorList>
            <person name="Milford A.D."/>
            <person name="Achenbach L.A."/>
            <person name="Jung D.O."/>
            <person name="Madigan M.T."/>
        </authorList>
    </citation>
    <scope>NUCLEOTIDE SEQUENCE [LARGE SCALE GENOMIC DNA]</scope>
    <source>
        <strain evidence="6 7">2376</strain>
    </source>
</reference>
<dbReference type="AlphaFoldDB" id="A0A7Z0I0Z4"/>
<dbReference type="GO" id="GO:0043190">
    <property type="term" value="C:ATP-binding cassette (ABC) transporter complex"/>
    <property type="evidence" value="ECO:0007669"/>
    <property type="project" value="InterPro"/>
</dbReference>
<dbReference type="PANTHER" id="PTHR30290:SF9">
    <property type="entry name" value="OLIGOPEPTIDE-BINDING PROTEIN APPA"/>
    <property type="match status" value="1"/>
</dbReference>
<evidence type="ECO:0000313" key="7">
    <source>
        <dbReference type="Proteomes" id="UP000529417"/>
    </source>
</evidence>
<comment type="similarity">
    <text evidence="2">Belongs to the bacterial solute-binding protein 5 family.</text>
</comment>
<evidence type="ECO:0000256" key="2">
    <source>
        <dbReference type="ARBA" id="ARBA00005695"/>
    </source>
</evidence>
<dbReference type="InterPro" id="IPR006311">
    <property type="entry name" value="TAT_signal"/>
</dbReference>
<organism evidence="6 7">
    <name type="scientific">Rhabdonatronobacter sediminivivens</name>
    <dbReference type="NCBI Taxonomy" id="2743469"/>
    <lineage>
        <taxon>Bacteria</taxon>
        <taxon>Pseudomonadati</taxon>
        <taxon>Pseudomonadota</taxon>
        <taxon>Alphaproteobacteria</taxon>
        <taxon>Rhodobacterales</taxon>
        <taxon>Paracoccaceae</taxon>
        <taxon>Rhabdonatronobacter</taxon>
    </lineage>
</organism>
<dbReference type="Gene3D" id="3.40.190.10">
    <property type="entry name" value="Periplasmic binding protein-like II"/>
    <property type="match status" value="1"/>
</dbReference>
<name>A0A7Z0I0Z4_9RHOB</name>
<dbReference type="SUPFAM" id="SSF53850">
    <property type="entry name" value="Periplasmic binding protein-like II"/>
    <property type="match status" value="1"/>
</dbReference>
<protein>
    <submittedName>
        <fullName evidence="6">Peptide ABC transporter substrate-binding protein</fullName>
    </submittedName>
</protein>
<dbReference type="PROSITE" id="PS51318">
    <property type="entry name" value="TAT"/>
    <property type="match status" value="1"/>
</dbReference>
<gene>
    <name evidence="6" type="ORF">HUK65_12920</name>
</gene>